<gene>
    <name evidence="1" type="ORF">HaLaN_30490</name>
</gene>
<keyword evidence="2" id="KW-1185">Reference proteome</keyword>
<protein>
    <submittedName>
        <fullName evidence="1">Uncharacterized protein</fullName>
    </submittedName>
</protein>
<dbReference type="EMBL" id="BLLF01005629">
    <property type="protein sequence ID" value="GFH31441.1"/>
    <property type="molecule type" value="Genomic_DNA"/>
</dbReference>
<accession>A0A6A0AGM0</accession>
<sequence>MGLVVVVMEEGWEGLGQGALQPGGAMELDPGLLLASTQDIQLALGQDVSDHNTLKHVAMVDQAAAARQLPASRSS</sequence>
<proteinExistence type="predicted"/>
<comment type="caution">
    <text evidence="1">The sequence shown here is derived from an EMBL/GenBank/DDBJ whole genome shotgun (WGS) entry which is preliminary data.</text>
</comment>
<evidence type="ECO:0000313" key="2">
    <source>
        <dbReference type="Proteomes" id="UP000485058"/>
    </source>
</evidence>
<reference evidence="1 2" key="1">
    <citation type="submission" date="2020-02" db="EMBL/GenBank/DDBJ databases">
        <title>Draft genome sequence of Haematococcus lacustris strain NIES-144.</title>
        <authorList>
            <person name="Morimoto D."/>
            <person name="Nakagawa S."/>
            <person name="Yoshida T."/>
            <person name="Sawayama S."/>
        </authorList>
    </citation>
    <scope>NUCLEOTIDE SEQUENCE [LARGE SCALE GENOMIC DNA]</scope>
    <source>
        <strain evidence="1 2">NIES-144</strain>
    </source>
</reference>
<organism evidence="1 2">
    <name type="scientific">Haematococcus lacustris</name>
    <name type="common">Green alga</name>
    <name type="synonym">Haematococcus pluvialis</name>
    <dbReference type="NCBI Taxonomy" id="44745"/>
    <lineage>
        <taxon>Eukaryota</taxon>
        <taxon>Viridiplantae</taxon>
        <taxon>Chlorophyta</taxon>
        <taxon>core chlorophytes</taxon>
        <taxon>Chlorophyceae</taxon>
        <taxon>CS clade</taxon>
        <taxon>Chlamydomonadales</taxon>
        <taxon>Haematococcaceae</taxon>
        <taxon>Haematococcus</taxon>
    </lineage>
</organism>
<dbReference type="Proteomes" id="UP000485058">
    <property type="component" value="Unassembled WGS sequence"/>
</dbReference>
<feature type="non-terminal residue" evidence="1">
    <location>
        <position position="75"/>
    </location>
</feature>
<name>A0A6A0AGM0_HAELA</name>
<evidence type="ECO:0000313" key="1">
    <source>
        <dbReference type="EMBL" id="GFH31441.1"/>
    </source>
</evidence>
<feature type="non-terminal residue" evidence="1">
    <location>
        <position position="1"/>
    </location>
</feature>
<dbReference type="AlphaFoldDB" id="A0A6A0AGM0"/>